<proteinExistence type="predicted"/>
<gene>
    <name evidence="2" type="ORF">S12H4_37601</name>
</gene>
<dbReference type="AlphaFoldDB" id="X1V6T9"/>
<protein>
    <submittedName>
        <fullName evidence="2">Uncharacterized protein</fullName>
    </submittedName>
</protein>
<name>X1V6T9_9ZZZZ</name>
<evidence type="ECO:0000256" key="1">
    <source>
        <dbReference type="SAM" id="MobiDB-lite"/>
    </source>
</evidence>
<evidence type="ECO:0000313" key="2">
    <source>
        <dbReference type="EMBL" id="GAJ00555.1"/>
    </source>
</evidence>
<comment type="caution">
    <text evidence="2">The sequence shown here is derived from an EMBL/GenBank/DDBJ whole genome shotgun (WGS) entry which is preliminary data.</text>
</comment>
<sequence length="227" mass="25280">MDEPARKILLALGLVGGAGLLVWLGTRHSSSKHSEEWRKLETDSSYTLRRTEAGPQQLVPIVRQLPTVTIREKKYYLDARLREYRAVDDPHDRIPLEPEYAKLLGEASEGSVAWNAVVESIIEEKQREAERAGTGRSSSSNPSPRVAAEVPVPPVLPDSVIVEKKVREWVAKGYPEGLARKAAKWAQGWSIGLTARLGMPTEYAAKIYPKSLTLAERWLEGVWGLFA</sequence>
<reference evidence="2" key="1">
    <citation type="journal article" date="2014" name="Front. Microbiol.">
        <title>High frequency of phylogenetically diverse reductive dehalogenase-homologous genes in deep subseafloor sedimentary metagenomes.</title>
        <authorList>
            <person name="Kawai M."/>
            <person name="Futagami T."/>
            <person name="Toyoda A."/>
            <person name="Takaki Y."/>
            <person name="Nishi S."/>
            <person name="Hori S."/>
            <person name="Arai W."/>
            <person name="Tsubouchi T."/>
            <person name="Morono Y."/>
            <person name="Uchiyama I."/>
            <person name="Ito T."/>
            <person name="Fujiyama A."/>
            <person name="Inagaki F."/>
            <person name="Takami H."/>
        </authorList>
    </citation>
    <scope>NUCLEOTIDE SEQUENCE</scope>
    <source>
        <strain evidence="2">Expedition CK06-06</strain>
    </source>
</reference>
<accession>X1V6T9</accession>
<dbReference type="EMBL" id="BARW01022553">
    <property type="protein sequence ID" value="GAJ00555.1"/>
    <property type="molecule type" value="Genomic_DNA"/>
</dbReference>
<organism evidence="2">
    <name type="scientific">marine sediment metagenome</name>
    <dbReference type="NCBI Taxonomy" id="412755"/>
    <lineage>
        <taxon>unclassified sequences</taxon>
        <taxon>metagenomes</taxon>
        <taxon>ecological metagenomes</taxon>
    </lineage>
</organism>
<feature type="region of interest" description="Disordered" evidence="1">
    <location>
        <begin position="125"/>
        <end position="149"/>
    </location>
</feature>